<dbReference type="Proteomes" id="UP000233469">
    <property type="component" value="Unassembled WGS sequence"/>
</dbReference>
<reference evidence="2 3" key="1">
    <citation type="submission" date="2016-04" db="EMBL/GenBank/DDBJ databases">
        <title>Genome analyses suggest a sexual origin of heterokaryosis in a supposedly ancient asexual fungus.</title>
        <authorList>
            <person name="Ropars J."/>
            <person name="Sedzielewska K."/>
            <person name="Noel J."/>
            <person name="Charron P."/>
            <person name="Farinelli L."/>
            <person name="Marton T."/>
            <person name="Kruger M."/>
            <person name="Pelin A."/>
            <person name="Brachmann A."/>
            <person name="Corradi N."/>
        </authorList>
    </citation>
    <scope>NUCLEOTIDE SEQUENCE [LARGE SCALE GENOMIC DNA]</scope>
    <source>
        <strain evidence="2 3">C2</strain>
    </source>
</reference>
<name>A0A2I1FE09_9GLOM</name>
<dbReference type="AlphaFoldDB" id="A0A2I1FE09"/>
<accession>A0A2I1FE09</accession>
<dbReference type="EMBL" id="CAGKOT010000069">
    <property type="protein sequence ID" value="CAB5390510.1"/>
    <property type="molecule type" value="Genomic_DNA"/>
</dbReference>
<comment type="caution">
    <text evidence="2">The sequence shown here is derived from an EMBL/GenBank/DDBJ whole genome shotgun (WGS) entry which is preliminary data.</text>
</comment>
<protein>
    <submittedName>
        <fullName evidence="2">Uncharacterized protein</fullName>
    </submittedName>
</protein>
<dbReference type="EMBL" id="LLXL01001610">
    <property type="protein sequence ID" value="PKK63614.1"/>
    <property type="molecule type" value="Genomic_DNA"/>
</dbReference>
<reference evidence="2 3" key="2">
    <citation type="submission" date="2017-10" db="EMBL/GenBank/DDBJ databases">
        <title>Extensive intraspecific genome diversity in a model arbuscular mycorrhizal fungus.</title>
        <authorList>
            <person name="Chen E.C.H."/>
            <person name="Morin E."/>
            <person name="Baudet D."/>
            <person name="Noel J."/>
            <person name="Ndikumana S."/>
            <person name="Charron P."/>
            <person name="St-Onge C."/>
            <person name="Giorgi J."/>
            <person name="Grigoriev I.V."/>
            <person name="Roux C."/>
            <person name="Martin F.M."/>
            <person name="Corradi N."/>
        </authorList>
    </citation>
    <scope>NUCLEOTIDE SEQUENCE [LARGE SCALE GENOMIC DNA]</scope>
    <source>
        <strain evidence="2 3">C2</strain>
    </source>
</reference>
<dbReference type="VEuPathDB" id="FungiDB:RhiirA1_424466"/>
<evidence type="ECO:0000313" key="2">
    <source>
        <dbReference type="EMBL" id="PKK63614.1"/>
    </source>
</evidence>
<gene>
    <name evidence="1" type="ORF">CHRIB12_LOCUS21543</name>
    <name evidence="2" type="ORF">RhiirC2_854906</name>
</gene>
<dbReference type="VEuPathDB" id="FungiDB:FUN_015758"/>
<reference evidence="1" key="3">
    <citation type="submission" date="2020-05" db="EMBL/GenBank/DDBJ databases">
        <authorList>
            <person name="Rincon C."/>
            <person name="Sanders R I."/>
            <person name="Robbins C."/>
            <person name="Chaturvedi A."/>
        </authorList>
    </citation>
    <scope>NUCLEOTIDE SEQUENCE</scope>
    <source>
        <strain evidence="1">CHB12</strain>
    </source>
</reference>
<dbReference type="Proteomes" id="UP000684084">
    <property type="component" value="Unassembled WGS sequence"/>
</dbReference>
<organism evidence="2 3">
    <name type="scientific">Rhizophagus irregularis</name>
    <dbReference type="NCBI Taxonomy" id="588596"/>
    <lineage>
        <taxon>Eukaryota</taxon>
        <taxon>Fungi</taxon>
        <taxon>Fungi incertae sedis</taxon>
        <taxon>Mucoromycota</taxon>
        <taxon>Glomeromycotina</taxon>
        <taxon>Glomeromycetes</taxon>
        <taxon>Glomerales</taxon>
        <taxon>Glomeraceae</taxon>
        <taxon>Rhizophagus</taxon>
    </lineage>
</organism>
<dbReference type="VEuPathDB" id="FungiDB:RhiirFUN_025306"/>
<dbReference type="OrthoDB" id="2302976at2759"/>
<proteinExistence type="predicted"/>
<sequence>MSERWVDLYTVCPGRGCNNETPSYWVHSVDSYRTQISNHGRIKCTGCSTVDYMKNWGFACSKHSGEYRPTSSISFGKALFVASNNVGMDDDFIDDLSRYLRKNKWDYGWY</sequence>
<evidence type="ECO:0000313" key="1">
    <source>
        <dbReference type="EMBL" id="CAB5390510.1"/>
    </source>
</evidence>
<evidence type="ECO:0000313" key="3">
    <source>
        <dbReference type="Proteomes" id="UP000233469"/>
    </source>
</evidence>